<dbReference type="GO" id="GO:0016020">
    <property type="term" value="C:membrane"/>
    <property type="evidence" value="ECO:0007669"/>
    <property type="project" value="UniProtKB-SubCell"/>
</dbReference>
<proteinExistence type="inferred from homology"/>
<protein>
    <recommendedName>
        <fullName evidence="6">Mitochondrial inner membrane protein Mpv17</fullName>
    </recommendedName>
</protein>
<dbReference type="OrthoDB" id="430207at2759"/>
<keyword evidence="9" id="KW-1185">Reference proteome</keyword>
<gene>
    <name evidence="8" type="ORF">PSYICH_LOCUS5481</name>
</gene>
<evidence type="ECO:0000256" key="4">
    <source>
        <dbReference type="ARBA" id="ARBA00022989"/>
    </source>
</evidence>
<evidence type="ECO:0000256" key="2">
    <source>
        <dbReference type="ARBA" id="ARBA00006824"/>
    </source>
</evidence>
<dbReference type="GO" id="GO:0015267">
    <property type="term" value="F:channel activity"/>
    <property type="evidence" value="ECO:0007669"/>
    <property type="project" value="TreeGrafter"/>
</dbReference>
<dbReference type="Proteomes" id="UP001153636">
    <property type="component" value="Chromosome 17"/>
</dbReference>
<evidence type="ECO:0000256" key="3">
    <source>
        <dbReference type="ARBA" id="ARBA00022692"/>
    </source>
</evidence>
<feature type="transmembrane region" description="Helical" evidence="7">
    <location>
        <begin position="55"/>
        <end position="74"/>
    </location>
</feature>
<name>A0A9P0CQ46_9CUCU</name>
<dbReference type="InterPro" id="IPR007248">
    <property type="entry name" value="Mpv17_PMP22"/>
</dbReference>
<dbReference type="GO" id="GO:1901858">
    <property type="term" value="P:regulation of mitochondrial DNA metabolic process"/>
    <property type="evidence" value="ECO:0007669"/>
    <property type="project" value="TreeGrafter"/>
</dbReference>
<evidence type="ECO:0000256" key="6">
    <source>
        <dbReference type="ARBA" id="ARBA00049743"/>
    </source>
</evidence>
<evidence type="ECO:0000256" key="7">
    <source>
        <dbReference type="RuleBase" id="RU363053"/>
    </source>
</evidence>
<feature type="transmembrane region" description="Helical" evidence="7">
    <location>
        <begin position="150"/>
        <end position="169"/>
    </location>
</feature>
<reference evidence="8" key="1">
    <citation type="submission" date="2022-01" db="EMBL/GenBank/DDBJ databases">
        <authorList>
            <person name="King R."/>
        </authorList>
    </citation>
    <scope>NUCLEOTIDE SEQUENCE</scope>
</reference>
<keyword evidence="4 7" id="KW-1133">Transmembrane helix</keyword>
<comment type="subcellular location">
    <subcellularLocation>
        <location evidence="1">Membrane</location>
        <topology evidence="1">Multi-pass membrane protein</topology>
    </subcellularLocation>
</comment>
<evidence type="ECO:0000313" key="9">
    <source>
        <dbReference type="Proteomes" id="UP001153636"/>
    </source>
</evidence>
<dbReference type="AlphaFoldDB" id="A0A9P0CQ46"/>
<dbReference type="PANTHER" id="PTHR11266:SF17">
    <property type="entry name" value="PROTEIN MPV17"/>
    <property type="match status" value="1"/>
</dbReference>
<dbReference type="GO" id="GO:0005739">
    <property type="term" value="C:mitochondrion"/>
    <property type="evidence" value="ECO:0007669"/>
    <property type="project" value="TreeGrafter"/>
</dbReference>
<accession>A0A9P0CQ46</accession>
<keyword evidence="5 7" id="KW-0472">Membrane</keyword>
<keyword evidence="3 7" id="KW-0812">Transmembrane</keyword>
<evidence type="ECO:0000256" key="5">
    <source>
        <dbReference type="ARBA" id="ARBA00023136"/>
    </source>
</evidence>
<dbReference type="Pfam" id="PF04117">
    <property type="entry name" value="Mpv17_PMP22"/>
    <property type="match status" value="1"/>
</dbReference>
<evidence type="ECO:0000313" key="8">
    <source>
        <dbReference type="EMBL" id="CAH1104558.1"/>
    </source>
</evidence>
<evidence type="ECO:0000256" key="1">
    <source>
        <dbReference type="ARBA" id="ARBA00004141"/>
    </source>
</evidence>
<comment type="similarity">
    <text evidence="2 7">Belongs to the peroxisomal membrane protein PXMP2/4 family.</text>
</comment>
<sequence length="184" mass="20679">MTLLNKICSLYNGLLKNHLVLVQSVQTGILCGTGDIIAQTVAEKKSLRDINLHRTGVFVALGSGFIGPTITIWYKFLSRTLGDKGKYIALKKVAADQLLFVPPFQICLVSAINTLQGRDFEFTKDQLRLKYTDILIAGYKLWPAVQIVNFYFVPLGYQVLVVQCVALFWNSYLSWKTQLGIETQ</sequence>
<organism evidence="8 9">
    <name type="scientific">Psylliodes chrysocephalus</name>
    <dbReference type="NCBI Taxonomy" id="3402493"/>
    <lineage>
        <taxon>Eukaryota</taxon>
        <taxon>Metazoa</taxon>
        <taxon>Ecdysozoa</taxon>
        <taxon>Arthropoda</taxon>
        <taxon>Hexapoda</taxon>
        <taxon>Insecta</taxon>
        <taxon>Pterygota</taxon>
        <taxon>Neoptera</taxon>
        <taxon>Endopterygota</taxon>
        <taxon>Coleoptera</taxon>
        <taxon>Polyphaga</taxon>
        <taxon>Cucujiformia</taxon>
        <taxon>Chrysomeloidea</taxon>
        <taxon>Chrysomelidae</taxon>
        <taxon>Galerucinae</taxon>
        <taxon>Alticini</taxon>
        <taxon>Psylliodes</taxon>
    </lineage>
</organism>
<dbReference type="EMBL" id="OV651829">
    <property type="protein sequence ID" value="CAH1104558.1"/>
    <property type="molecule type" value="Genomic_DNA"/>
</dbReference>
<dbReference type="PANTHER" id="PTHR11266">
    <property type="entry name" value="PEROXISOMAL MEMBRANE PROTEIN 2, PXMP2 MPV17"/>
    <property type="match status" value="1"/>
</dbReference>